<feature type="domain" description="HMG box" evidence="2">
    <location>
        <begin position="30"/>
        <end position="94"/>
    </location>
</feature>
<keyword evidence="3" id="KW-1185">Reference proteome</keyword>
<sequence>MADPSNLVCDNCLQSYQKMREEEDEIKYIPGKKYSAFQFYLDEHYSSTKRRYPDGPSIIKILSRQWSLLEDKSKWINLAAHHFKLLEEETKALNALNEEC</sequence>
<evidence type="ECO:0000256" key="1">
    <source>
        <dbReference type="PROSITE-ProRule" id="PRU00267"/>
    </source>
</evidence>
<keyword evidence="1" id="KW-0539">Nucleus</keyword>
<name>A0A915EPA4_9BILA</name>
<feature type="DNA-binding region" description="HMG box" evidence="1">
    <location>
        <begin position="30"/>
        <end position="94"/>
    </location>
</feature>
<evidence type="ECO:0000313" key="3">
    <source>
        <dbReference type="Proteomes" id="UP000887574"/>
    </source>
</evidence>
<dbReference type="InterPro" id="IPR036910">
    <property type="entry name" value="HMG_box_dom_sf"/>
</dbReference>
<dbReference type="GO" id="GO:0003677">
    <property type="term" value="F:DNA binding"/>
    <property type="evidence" value="ECO:0007669"/>
    <property type="project" value="UniProtKB-UniRule"/>
</dbReference>
<evidence type="ECO:0000259" key="2">
    <source>
        <dbReference type="PROSITE" id="PS50118"/>
    </source>
</evidence>
<dbReference type="WBParaSite" id="jg8032">
    <property type="protein sequence ID" value="jg8032"/>
    <property type="gene ID" value="jg8032"/>
</dbReference>
<dbReference type="SUPFAM" id="SSF47095">
    <property type="entry name" value="HMG-box"/>
    <property type="match status" value="1"/>
</dbReference>
<protein>
    <submittedName>
        <fullName evidence="4">HMG box domain-containing protein</fullName>
    </submittedName>
</protein>
<dbReference type="SMART" id="SM00398">
    <property type="entry name" value="HMG"/>
    <property type="match status" value="1"/>
</dbReference>
<dbReference type="Gene3D" id="1.10.30.10">
    <property type="entry name" value="High mobility group box domain"/>
    <property type="match status" value="1"/>
</dbReference>
<evidence type="ECO:0000313" key="4">
    <source>
        <dbReference type="WBParaSite" id="jg8032"/>
    </source>
</evidence>
<dbReference type="AlphaFoldDB" id="A0A915EPA4"/>
<dbReference type="InterPro" id="IPR009071">
    <property type="entry name" value="HMG_box_dom"/>
</dbReference>
<accession>A0A915EPA4</accession>
<dbReference type="Proteomes" id="UP000887574">
    <property type="component" value="Unplaced"/>
</dbReference>
<dbReference type="GO" id="GO:0005634">
    <property type="term" value="C:nucleus"/>
    <property type="evidence" value="ECO:0007669"/>
    <property type="project" value="UniProtKB-UniRule"/>
</dbReference>
<proteinExistence type="predicted"/>
<reference evidence="4" key="1">
    <citation type="submission" date="2022-11" db="UniProtKB">
        <authorList>
            <consortium name="WormBaseParasite"/>
        </authorList>
    </citation>
    <scope>IDENTIFICATION</scope>
</reference>
<keyword evidence="1" id="KW-0238">DNA-binding</keyword>
<organism evidence="3 4">
    <name type="scientific">Ditylenchus dipsaci</name>
    <dbReference type="NCBI Taxonomy" id="166011"/>
    <lineage>
        <taxon>Eukaryota</taxon>
        <taxon>Metazoa</taxon>
        <taxon>Ecdysozoa</taxon>
        <taxon>Nematoda</taxon>
        <taxon>Chromadorea</taxon>
        <taxon>Rhabditida</taxon>
        <taxon>Tylenchina</taxon>
        <taxon>Tylenchomorpha</taxon>
        <taxon>Sphaerularioidea</taxon>
        <taxon>Anguinidae</taxon>
        <taxon>Anguininae</taxon>
        <taxon>Ditylenchus</taxon>
    </lineage>
</organism>
<dbReference type="PROSITE" id="PS50118">
    <property type="entry name" value="HMG_BOX_2"/>
    <property type="match status" value="1"/>
</dbReference>